<evidence type="ECO:0000313" key="11">
    <source>
        <dbReference type="EMBL" id="KAG5284495.1"/>
    </source>
</evidence>
<dbReference type="PANTHER" id="PTHR24225:SF48">
    <property type="entry name" value="C3A ANAPHYLATOXIN CHEMOTACTIC RECEPTOR-RELATED"/>
    <property type="match status" value="1"/>
</dbReference>
<keyword evidence="12" id="KW-1185">Reference proteome</keyword>
<gene>
    <name evidence="11" type="ORF">AALO_G00027340</name>
</gene>
<dbReference type="SUPFAM" id="SSF81321">
    <property type="entry name" value="Family A G protein-coupled receptor-like"/>
    <property type="match status" value="1"/>
</dbReference>
<dbReference type="PANTHER" id="PTHR24225">
    <property type="entry name" value="CHEMOTACTIC RECEPTOR"/>
    <property type="match status" value="1"/>
</dbReference>
<evidence type="ECO:0000256" key="9">
    <source>
        <dbReference type="SAM" id="Phobius"/>
    </source>
</evidence>
<evidence type="ECO:0000256" key="3">
    <source>
        <dbReference type="ARBA" id="ARBA00022989"/>
    </source>
</evidence>
<dbReference type="AlphaFoldDB" id="A0AAV6HEN3"/>
<evidence type="ECO:0000256" key="2">
    <source>
        <dbReference type="ARBA" id="ARBA00022692"/>
    </source>
</evidence>
<dbReference type="Pfam" id="PF00001">
    <property type="entry name" value="7tm_1"/>
    <property type="match status" value="1"/>
</dbReference>
<evidence type="ECO:0000259" key="10">
    <source>
        <dbReference type="PROSITE" id="PS50262"/>
    </source>
</evidence>
<comment type="similarity">
    <text evidence="8">Belongs to the chemokine-like receptor (CMKLR) family.</text>
</comment>
<dbReference type="Gene3D" id="1.20.1070.10">
    <property type="entry name" value="Rhodopsin 7-helix transmembrane proteins"/>
    <property type="match status" value="1"/>
</dbReference>
<dbReference type="GO" id="GO:0007200">
    <property type="term" value="P:phospholipase C-activating G protein-coupled receptor signaling pathway"/>
    <property type="evidence" value="ECO:0007669"/>
    <property type="project" value="TreeGrafter"/>
</dbReference>
<keyword evidence="4" id="KW-0297">G-protein coupled receptor</keyword>
<dbReference type="InterPro" id="IPR000276">
    <property type="entry name" value="GPCR_Rhodpsn"/>
</dbReference>
<proteinExistence type="inferred from homology"/>
<dbReference type="GO" id="GO:0007204">
    <property type="term" value="P:positive regulation of cytosolic calcium ion concentration"/>
    <property type="evidence" value="ECO:0007669"/>
    <property type="project" value="TreeGrafter"/>
</dbReference>
<dbReference type="InterPro" id="IPR000826">
    <property type="entry name" value="Formyl_rcpt-rel"/>
</dbReference>
<feature type="transmembrane region" description="Helical" evidence="9">
    <location>
        <begin position="65"/>
        <end position="86"/>
    </location>
</feature>
<dbReference type="PRINTS" id="PR00237">
    <property type="entry name" value="GPCRRHODOPSN"/>
</dbReference>
<dbReference type="InterPro" id="IPR017452">
    <property type="entry name" value="GPCR_Rhodpsn_7TM"/>
</dbReference>
<evidence type="ECO:0000256" key="8">
    <source>
        <dbReference type="ARBA" id="ARBA00025736"/>
    </source>
</evidence>
<keyword evidence="3 9" id="KW-1133">Transmembrane helix</keyword>
<keyword evidence="2 9" id="KW-0812">Transmembrane</keyword>
<feature type="domain" description="G-protein coupled receptors family 1 profile" evidence="10">
    <location>
        <begin position="47"/>
        <end position="286"/>
    </location>
</feature>
<comment type="caution">
    <text evidence="11">The sequence shown here is derived from an EMBL/GenBank/DDBJ whole genome shotgun (WGS) entry which is preliminary data.</text>
</comment>
<feature type="transmembrane region" description="Helical" evidence="9">
    <location>
        <begin position="106"/>
        <end position="124"/>
    </location>
</feature>
<evidence type="ECO:0000256" key="6">
    <source>
        <dbReference type="ARBA" id="ARBA00023170"/>
    </source>
</evidence>
<sequence length="319" mass="35821">MAPNISLLQPQINSSFENDQTTVDIYDFIVNIEILFCFITVILGTVGNALVIWVAGISLRAKVTYVWLVNLATADLIFCLTRAFSLAQKYQGKWSFGVFLCKFNGFFKYANMFCSVFLLAVISLDRALCVLQPVFIKQHRTVCAARLVSVVVWVVASVMSAPYFIHWQVYPDKKNHRCGLKEDNGNAAKMALIVIRLLCGFFLPFVVILLCSVLAGVGIRRTQLRGKSRPLRMLVTLVAAFFLCWAPYHCFRLAKVIDSKNRPIKVGLALTKSLAYFNSCVNPVLYFCMGIKQGWLRRIRNAAYHPAVCGNTTTNSTCL</sequence>
<evidence type="ECO:0000313" key="12">
    <source>
        <dbReference type="Proteomes" id="UP000823561"/>
    </source>
</evidence>
<comment type="subcellular location">
    <subcellularLocation>
        <location evidence="1">Membrane</location>
        <topology evidence="1">Multi-pass membrane protein</topology>
    </subcellularLocation>
</comment>
<dbReference type="GO" id="GO:0006954">
    <property type="term" value="P:inflammatory response"/>
    <property type="evidence" value="ECO:0007669"/>
    <property type="project" value="TreeGrafter"/>
</dbReference>
<dbReference type="EMBL" id="JADWDJ010000002">
    <property type="protein sequence ID" value="KAG5284495.1"/>
    <property type="molecule type" value="Genomic_DNA"/>
</dbReference>
<feature type="transmembrane region" description="Helical" evidence="9">
    <location>
        <begin position="144"/>
        <end position="165"/>
    </location>
</feature>
<keyword evidence="7" id="KW-0807">Transducer</keyword>
<feature type="transmembrane region" description="Helical" evidence="9">
    <location>
        <begin position="231"/>
        <end position="254"/>
    </location>
</feature>
<evidence type="ECO:0000256" key="1">
    <source>
        <dbReference type="ARBA" id="ARBA00004141"/>
    </source>
</evidence>
<feature type="transmembrane region" description="Helical" evidence="9">
    <location>
        <begin position="193"/>
        <end position="219"/>
    </location>
</feature>
<evidence type="ECO:0000256" key="7">
    <source>
        <dbReference type="ARBA" id="ARBA00023224"/>
    </source>
</evidence>
<keyword evidence="6" id="KW-0675">Receptor</keyword>
<dbReference type="GO" id="GO:0004875">
    <property type="term" value="F:complement receptor activity"/>
    <property type="evidence" value="ECO:0007669"/>
    <property type="project" value="TreeGrafter"/>
</dbReference>
<dbReference type="GO" id="GO:0004930">
    <property type="term" value="F:G protein-coupled receptor activity"/>
    <property type="evidence" value="ECO:0007669"/>
    <property type="project" value="UniProtKB-KW"/>
</dbReference>
<feature type="transmembrane region" description="Helical" evidence="9">
    <location>
        <begin position="28"/>
        <end position="53"/>
    </location>
</feature>
<dbReference type="Proteomes" id="UP000823561">
    <property type="component" value="Chromosome 2"/>
</dbReference>
<accession>A0AAV6HEN3</accession>
<organism evidence="11 12">
    <name type="scientific">Alosa alosa</name>
    <name type="common">allis shad</name>
    <dbReference type="NCBI Taxonomy" id="278164"/>
    <lineage>
        <taxon>Eukaryota</taxon>
        <taxon>Metazoa</taxon>
        <taxon>Chordata</taxon>
        <taxon>Craniata</taxon>
        <taxon>Vertebrata</taxon>
        <taxon>Euteleostomi</taxon>
        <taxon>Actinopterygii</taxon>
        <taxon>Neopterygii</taxon>
        <taxon>Teleostei</taxon>
        <taxon>Clupei</taxon>
        <taxon>Clupeiformes</taxon>
        <taxon>Clupeoidei</taxon>
        <taxon>Clupeidae</taxon>
        <taxon>Alosa</taxon>
    </lineage>
</organism>
<protein>
    <recommendedName>
        <fullName evidence="10">G-protein coupled receptors family 1 profile domain-containing protein</fullName>
    </recommendedName>
</protein>
<dbReference type="PROSITE" id="PS50262">
    <property type="entry name" value="G_PROTEIN_RECEP_F1_2"/>
    <property type="match status" value="1"/>
</dbReference>
<keyword evidence="5 9" id="KW-0472">Membrane</keyword>
<dbReference type="GO" id="GO:0005886">
    <property type="term" value="C:plasma membrane"/>
    <property type="evidence" value="ECO:0007669"/>
    <property type="project" value="TreeGrafter"/>
</dbReference>
<evidence type="ECO:0000256" key="4">
    <source>
        <dbReference type="ARBA" id="ARBA00023040"/>
    </source>
</evidence>
<evidence type="ECO:0000256" key="5">
    <source>
        <dbReference type="ARBA" id="ARBA00023136"/>
    </source>
</evidence>
<reference evidence="11" key="1">
    <citation type="submission" date="2020-10" db="EMBL/GenBank/DDBJ databases">
        <title>Chromosome-scale genome assembly of the Allis shad, Alosa alosa.</title>
        <authorList>
            <person name="Margot Z."/>
            <person name="Christophe K."/>
            <person name="Cabau C."/>
            <person name="Louis A."/>
            <person name="Berthelot C."/>
            <person name="Parey E."/>
            <person name="Roest Crollius H."/>
            <person name="Montfort J."/>
            <person name="Robinson-Rechavi M."/>
            <person name="Bucao C."/>
            <person name="Bouchez O."/>
            <person name="Gislard M."/>
            <person name="Lluch J."/>
            <person name="Milhes M."/>
            <person name="Lampietro C."/>
            <person name="Lopez Roques C."/>
            <person name="Donnadieu C."/>
            <person name="Braasch I."/>
            <person name="Desvignes T."/>
            <person name="Postlethwait J."/>
            <person name="Bobe J."/>
            <person name="Guiguen Y."/>
        </authorList>
    </citation>
    <scope>NUCLEOTIDE SEQUENCE</scope>
    <source>
        <strain evidence="11">M-15738</strain>
        <tissue evidence="11">Blood</tissue>
    </source>
</reference>
<name>A0AAV6HEN3_9TELE</name>
<feature type="transmembrane region" description="Helical" evidence="9">
    <location>
        <begin position="274"/>
        <end position="291"/>
    </location>
</feature>
<dbReference type="PRINTS" id="PR00526">
    <property type="entry name" value="FMETLEUPHER"/>
</dbReference>